<dbReference type="InterPro" id="IPR042100">
    <property type="entry name" value="Bug_dom1"/>
</dbReference>
<organism evidence="3 4">
    <name type="scientific">Salipaludibacillus neizhouensis</name>
    <dbReference type="NCBI Taxonomy" id="885475"/>
    <lineage>
        <taxon>Bacteria</taxon>
        <taxon>Bacillati</taxon>
        <taxon>Bacillota</taxon>
        <taxon>Bacilli</taxon>
        <taxon>Bacillales</taxon>
        <taxon>Bacillaceae</taxon>
    </lineage>
</organism>
<dbReference type="EMBL" id="PDOE01000016">
    <property type="protein sequence ID" value="RKL65454.1"/>
    <property type="molecule type" value="Genomic_DNA"/>
</dbReference>
<dbReference type="RefSeq" id="WP_110938937.1">
    <property type="nucleotide sequence ID" value="NZ_KZ614148.1"/>
</dbReference>
<feature type="region of interest" description="Disordered" evidence="2">
    <location>
        <begin position="27"/>
        <end position="68"/>
    </location>
</feature>
<evidence type="ECO:0000313" key="4">
    <source>
        <dbReference type="Proteomes" id="UP000281498"/>
    </source>
</evidence>
<dbReference type="Pfam" id="PF03401">
    <property type="entry name" value="TctC"/>
    <property type="match status" value="1"/>
</dbReference>
<dbReference type="PIRSF" id="PIRSF017082">
    <property type="entry name" value="YflP"/>
    <property type="match status" value="1"/>
</dbReference>
<dbReference type="InterPro" id="IPR005064">
    <property type="entry name" value="BUG"/>
</dbReference>
<proteinExistence type="inferred from homology"/>
<dbReference type="CDD" id="cd07012">
    <property type="entry name" value="PBP2_Bug_TTT"/>
    <property type="match status" value="1"/>
</dbReference>
<dbReference type="OrthoDB" id="8881899at2"/>
<keyword evidence="3" id="KW-0456">Lyase</keyword>
<evidence type="ECO:0000256" key="2">
    <source>
        <dbReference type="SAM" id="MobiDB-lite"/>
    </source>
</evidence>
<sequence length="356" mass="38376">MKLVLKPLVVLLAIMFLTAIIVGCSNEESSSESTGNTEETAEAEQTDEAEESAETVADEMNDSSEDAVDYPTEPITFVVPAGAGGDTDLNARTLGKYLEEELGQPVVISNVTGAGGTVGAREVLDAEADGHTALFFHNSMLLNKILGLVDFSYEDMKLAGIAVLDQGNTFMVSADSEFEDLQDMIEFASANPGEVSIATEVGGFTHLQLLALEKDQDIELNIVDVGGAADKIAALLGGHIDIVPTSLGLVTEYVESGDMRSLGIMAEDSVDLMPDVPTFKEQGVDSSFEKFFFLGFPEETPDEIVEAFSTALEKVVNNEEYVAEANKFLVSPTYMNPQEAFDYMQETEAYYTELSE</sequence>
<dbReference type="PANTHER" id="PTHR42928:SF5">
    <property type="entry name" value="BLR1237 PROTEIN"/>
    <property type="match status" value="1"/>
</dbReference>
<dbReference type="GO" id="GO:0016829">
    <property type="term" value="F:lyase activity"/>
    <property type="evidence" value="ECO:0007669"/>
    <property type="project" value="UniProtKB-KW"/>
</dbReference>
<dbReference type="Proteomes" id="UP000281498">
    <property type="component" value="Unassembled WGS sequence"/>
</dbReference>
<dbReference type="SUPFAM" id="SSF53850">
    <property type="entry name" value="Periplasmic binding protein-like II"/>
    <property type="match status" value="1"/>
</dbReference>
<feature type="compositionally biased region" description="Acidic residues" evidence="2">
    <location>
        <begin position="39"/>
        <end position="68"/>
    </location>
</feature>
<reference evidence="3 4" key="1">
    <citation type="submission" date="2017-10" db="EMBL/GenBank/DDBJ databases">
        <title>Bacillus sp. nov., a halophilic bacterium isolated from a Keqin Lake.</title>
        <authorList>
            <person name="Wang H."/>
        </authorList>
    </citation>
    <scope>NUCLEOTIDE SEQUENCE [LARGE SCALE GENOMIC DNA]</scope>
    <source>
        <strain evidence="3 4">KCTC 13187</strain>
    </source>
</reference>
<dbReference type="AlphaFoldDB" id="A0A3A9JX34"/>
<keyword evidence="4" id="KW-1185">Reference proteome</keyword>
<comment type="similarity">
    <text evidence="1">Belongs to the UPF0065 (bug) family.</text>
</comment>
<accession>A0A3A9JX34</accession>
<dbReference type="PANTHER" id="PTHR42928">
    <property type="entry name" value="TRICARBOXYLATE-BINDING PROTEIN"/>
    <property type="match status" value="1"/>
</dbReference>
<name>A0A3A9JX34_9BACI</name>
<dbReference type="PROSITE" id="PS51257">
    <property type="entry name" value="PROKAR_LIPOPROTEIN"/>
    <property type="match status" value="1"/>
</dbReference>
<feature type="compositionally biased region" description="Low complexity" evidence="2">
    <location>
        <begin position="27"/>
        <end position="38"/>
    </location>
</feature>
<evidence type="ECO:0000313" key="3">
    <source>
        <dbReference type="EMBL" id="RKL65454.1"/>
    </source>
</evidence>
<evidence type="ECO:0000256" key="1">
    <source>
        <dbReference type="ARBA" id="ARBA00006987"/>
    </source>
</evidence>
<dbReference type="Gene3D" id="3.40.190.10">
    <property type="entry name" value="Periplasmic binding protein-like II"/>
    <property type="match status" value="1"/>
</dbReference>
<comment type="caution">
    <text evidence="3">The sequence shown here is derived from an EMBL/GenBank/DDBJ whole genome shotgun (WGS) entry which is preliminary data.</text>
</comment>
<dbReference type="Gene3D" id="3.40.190.150">
    <property type="entry name" value="Bordetella uptake gene, domain 1"/>
    <property type="match status" value="1"/>
</dbReference>
<protein>
    <submittedName>
        <fullName evidence="3">Argininosuccinate lyase</fullName>
    </submittedName>
</protein>
<gene>
    <name evidence="3" type="ORF">CR203_20470</name>
</gene>